<dbReference type="InterPro" id="IPR000008">
    <property type="entry name" value="C2_dom"/>
</dbReference>
<evidence type="ECO:0000259" key="1">
    <source>
        <dbReference type="Pfam" id="PF00168"/>
    </source>
</evidence>
<proteinExistence type="predicted"/>
<dbReference type="EMBL" id="MJEQ01037193">
    <property type="protein sequence ID" value="OIS96607.1"/>
    <property type="molecule type" value="Genomic_DNA"/>
</dbReference>
<comment type="caution">
    <text evidence="2">The sequence shown here is derived from an EMBL/GenBank/DDBJ whole genome shotgun (WGS) entry which is preliminary data.</text>
</comment>
<accession>A0A1J6I7T2</accession>
<sequence>MEARFFYFTIHSASNLRDVRKFGRMEVYVKVSMAGTTKCTEVDCPEWNTTLCFTVPKQEIKQAGGKISAKIELFLDDKYVGEYSRVLVPETSSSVDYDRIIELLKAGASLLNAIATVFN</sequence>
<dbReference type="SMR" id="A0A1J6I7T2"/>
<dbReference type="Gene3D" id="2.60.40.150">
    <property type="entry name" value="C2 domain"/>
    <property type="match status" value="1"/>
</dbReference>
<reference evidence="2" key="1">
    <citation type="submission" date="2016-11" db="EMBL/GenBank/DDBJ databases">
        <title>The genome of Nicotiana attenuata.</title>
        <authorList>
            <person name="Xu S."/>
            <person name="Brockmoeller T."/>
            <person name="Gaquerel E."/>
            <person name="Navarro A."/>
            <person name="Kuhl H."/>
            <person name="Gase K."/>
            <person name="Ling Z."/>
            <person name="Zhou W."/>
            <person name="Kreitzer C."/>
            <person name="Stanke M."/>
            <person name="Tang H."/>
            <person name="Lyons E."/>
            <person name="Pandey P."/>
            <person name="Pandey S.P."/>
            <person name="Timmermann B."/>
            <person name="Baldwin I.T."/>
        </authorList>
    </citation>
    <scope>NUCLEOTIDE SEQUENCE [LARGE SCALE GENOMIC DNA]</scope>
    <source>
        <strain evidence="2">UT</strain>
    </source>
</reference>
<dbReference type="InterPro" id="IPR035892">
    <property type="entry name" value="C2_domain_sf"/>
</dbReference>
<gene>
    <name evidence="2" type="ORF">A4A49_54111</name>
</gene>
<dbReference type="Proteomes" id="UP000187609">
    <property type="component" value="Unassembled WGS sequence"/>
</dbReference>
<evidence type="ECO:0000313" key="2">
    <source>
        <dbReference type="EMBL" id="OIS96607.1"/>
    </source>
</evidence>
<name>A0A1J6I7T2_NICAT</name>
<evidence type="ECO:0000313" key="3">
    <source>
        <dbReference type="Proteomes" id="UP000187609"/>
    </source>
</evidence>
<dbReference type="Gramene" id="OIS96607">
    <property type="protein sequence ID" value="OIS96607"/>
    <property type="gene ID" value="A4A49_54111"/>
</dbReference>
<keyword evidence="3" id="KW-1185">Reference proteome</keyword>
<feature type="domain" description="C2" evidence="1">
    <location>
        <begin position="8"/>
        <end position="58"/>
    </location>
</feature>
<dbReference type="AlphaFoldDB" id="A0A1J6I7T2"/>
<protein>
    <recommendedName>
        <fullName evidence="1">C2 domain-containing protein</fullName>
    </recommendedName>
</protein>
<dbReference type="Pfam" id="PF00168">
    <property type="entry name" value="C2"/>
    <property type="match status" value="1"/>
</dbReference>
<dbReference type="SUPFAM" id="SSF49562">
    <property type="entry name" value="C2 domain (Calcium/lipid-binding domain, CaLB)"/>
    <property type="match status" value="1"/>
</dbReference>
<organism evidence="2 3">
    <name type="scientific">Nicotiana attenuata</name>
    <name type="common">Coyote tobacco</name>
    <dbReference type="NCBI Taxonomy" id="49451"/>
    <lineage>
        <taxon>Eukaryota</taxon>
        <taxon>Viridiplantae</taxon>
        <taxon>Streptophyta</taxon>
        <taxon>Embryophyta</taxon>
        <taxon>Tracheophyta</taxon>
        <taxon>Spermatophyta</taxon>
        <taxon>Magnoliopsida</taxon>
        <taxon>eudicotyledons</taxon>
        <taxon>Gunneridae</taxon>
        <taxon>Pentapetalae</taxon>
        <taxon>asterids</taxon>
        <taxon>lamiids</taxon>
        <taxon>Solanales</taxon>
        <taxon>Solanaceae</taxon>
        <taxon>Nicotianoideae</taxon>
        <taxon>Nicotianeae</taxon>
        <taxon>Nicotiana</taxon>
    </lineage>
</organism>